<dbReference type="Gene3D" id="3.90.730.10">
    <property type="entry name" value="Ribonuclease T2-like"/>
    <property type="match status" value="1"/>
</dbReference>
<comment type="catalytic activity">
    <reaction evidence="15">
        <text>an adenylyl-uridine-RNA = a 3'-end 2',3'-cyclophospho-AMP-RNA + a 5'-end dephospho-uridine-RNA</text>
        <dbReference type="Rhea" id="RHEA:81383"/>
        <dbReference type="Rhea" id="RHEA-COMP:17356"/>
        <dbReference type="Rhea" id="RHEA-COMP:19675"/>
        <dbReference type="Rhea" id="RHEA-COMP:19676"/>
        <dbReference type="ChEBI" id="CHEBI:173224"/>
        <dbReference type="ChEBI" id="CHEBI:231879"/>
        <dbReference type="ChEBI" id="CHEBI:231881"/>
    </reaction>
    <physiologicalReaction direction="left-to-right" evidence="15">
        <dbReference type="Rhea" id="RHEA:81384"/>
    </physiologicalReaction>
</comment>
<keyword evidence="9" id="KW-0256">Endoplasmic reticulum</keyword>
<evidence type="ECO:0000256" key="2">
    <source>
        <dbReference type="ARBA" id="ARBA00004371"/>
    </source>
</evidence>
<evidence type="ECO:0000256" key="15">
    <source>
        <dbReference type="ARBA" id="ARBA00052670"/>
    </source>
</evidence>
<keyword evidence="5" id="KW-0964">Secreted</keyword>
<evidence type="ECO:0000256" key="10">
    <source>
        <dbReference type="ARBA" id="ARBA00023157"/>
    </source>
</evidence>
<dbReference type="InterPro" id="IPR033130">
    <property type="entry name" value="RNase_T2_His_AS_2"/>
</dbReference>
<proteinExistence type="evidence at transcript level"/>
<feature type="active site" evidence="16">
    <location>
        <position position="139"/>
    </location>
</feature>
<feature type="region of interest" description="Disordered" evidence="18">
    <location>
        <begin position="53"/>
        <end position="92"/>
    </location>
</feature>
<dbReference type="VEuPathDB" id="VectorBase:FBgn0010406"/>
<dbReference type="FlyBase" id="FBgn0010406">
    <property type="gene designation" value="RNaseX25"/>
</dbReference>
<evidence type="ECO:0000256" key="9">
    <source>
        <dbReference type="ARBA" id="ARBA00022824"/>
    </source>
</evidence>
<gene>
    <name evidence="19 20" type="primary">RNaseX25</name>
    <name evidence="20" type="ORF">CG8194</name>
</gene>
<dbReference type="GO" id="GO:0005615">
    <property type="term" value="C:extracellular space"/>
    <property type="evidence" value="ECO:0000255"/>
    <property type="project" value="FlyBase"/>
</dbReference>
<dbReference type="InterPro" id="IPR033697">
    <property type="entry name" value="Ribonuclease_T2_eukaryotic"/>
</dbReference>
<evidence type="ECO:0000256" key="13">
    <source>
        <dbReference type="ARBA" id="ARBA00023239"/>
    </source>
</evidence>
<dbReference type="SUPFAM" id="SSF55895">
    <property type="entry name" value="Ribonuclease Rh-like"/>
    <property type="match status" value="1"/>
</dbReference>
<evidence type="ECO:0000256" key="7">
    <source>
        <dbReference type="ARBA" id="ARBA00022759"/>
    </source>
</evidence>
<dbReference type="AGR" id="FB:FBgn0010406"/>
<dbReference type="GO" id="GO:0007618">
    <property type="term" value="P:mating"/>
    <property type="evidence" value="ECO:0007007"/>
    <property type="project" value="FlyBase"/>
</dbReference>
<comment type="similarity">
    <text evidence="4 17">Belongs to the RNase T2 family.</text>
</comment>
<evidence type="ECO:0000256" key="5">
    <source>
        <dbReference type="ARBA" id="ARBA00022525"/>
    </source>
</evidence>
<name>Q5U199_DROME</name>
<dbReference type="GO" id="GO:0005764">
    <property type="term" value="C:lysosome"/>
    <property type="evidence" value="ECO:0007669"/>
    <property type="project" value="UniProtKB-SubCell"/>
</dbReference>
<evidence type="ECO:0000256" key="12">
    <source>
        <dbReference type="ARBA" id="ARBA00023228"/>
    </source>
</evidence>
<feature type="compositionally biased region" description="Polar residues" evidence="18">
    <location>
        <begin position="53"/>
        <end position="63"/>
    </location>
</feature>
<evidence type="ECO:0000256" key="14">
    <source>
        <dbReference type="ARBA" id="ARBA00051280"/>
    </source>
</evidence>
<dbReference type="PROSITE" id="PS00531">
    <property type="entry name" value="RNASE_T2_2"/>
    <property type="match status" value="1"/>
</dbReference>
<keyword evidence="12" id="KW-0458">Lysosome</keyword>
<dbReference type="InterPro" id="IPR001568">
    <property type="entry name" value="RNase_T2-like"/>
</dbReference>
<dbReference type="HOGENOM" id="CLU_069912_0_0_1"/>
<feature type="active site" evidence="16">
    <location>
        <position position="196"/>
    </location>
</feature>
<keyword evidence="10" id="KW-1015">Disulfide bond</keyword>
<comment type="catalytic activity">
    <reaction evidence="14">
        <text>a guanylyl-uridine-RNA = a 3'-end 2',3'-cyclophospho-GMP-RNA + a 5'-end dephospho-uridine-RNA</text>
        <dbReference type="Rhea" id="RHEA:81323"/>
        <dbReference type="Rhea" id="RHEA-COMP:17356"/>
        <dbReference type="Rhea" id="RHEA-COMP:19658"/>
        <dbReference type="Rhea" id="RHEA-COMP:19659"/>
        <dbReference type="ChEBI" id="CHEBI:173224"/>
        <dbReference type="ChEBI" id="CHEBI:231849"/>
        <dbReference type="ChEBI" id="CHEBI:231850"/>
    </reaction>
</comment>
<reference evidence="19" key="1">
    <citation type="submission" date="2004-10" db="EMBL/GenBank/DDBJ databases">
        <authorList>
            <person name="Stapleton M."/>
            <person name="Carlson J."/>
            <person name="Chavez C."/>
            <person name="Frise E."/>
            <person name="George R."/>
            <person name="Pacleb J."/>
            <person name="Park S."/>
            <person name="Wan K."/>
            <person name="Yu C."/>
            <person name="Rubin G.M."/>
            <person name="Celniker S."/>
        </authorList>
    </citation>
    <scope>NUCLEOTIDE SEQUENCE</scope>
    <source>
        <strain evidence="19">Berkeley</strain>
    </source>
</reference>
<dbReference type="GO" id="GO:0003723">
    <property type="term" value="F:RNA binding"/>
    <property type="evidence" value="ECO:0007669"/>
    <property type="project" value="InterPro"/>
</dbReference>
<sequence>MQELDISIPSTDFASQLLLLFFYNKMQSQRFLFVAILACFLVTIKSTPLSDISYSDESTSVNEKTQKRPDDDSEFDGFPFREDDDSLQDSSREMSVQDHNWDVLIFTQQWPVTTCYHWREENPDQECSLPQKKEFWTIHGIWPTKLHQMGPNFCNNSANFDPSKLNPIEDRLETFWPDLKGMDSTEWLWKHEWQKHGTCAMLVEELDNELKYFEQGLTWREEYIMSRILDASDIHPDSNNTVAAINNAIVKALGKNPSIHCLYDGKHGISYLSEIRICFSKSLELIDCDGIKQGDAVPVGVPGGTIITNCHIGSLVHYPSLVPPLQRKSHWKLPLVNVYKLLQFLMWFTL</sequence>
<dbReference type="Pfam" id="PF00445">
    <property type="entry name" value="Ribonuclease_T2"/>
    <property type="match status" value="1"/>
</dbReference>
<organism evidence="19">
    <name type="scientific">Drosophila melanogaster</name>
    <name type="common">Fruit fly</name>
    <dbReference type="NCBI Taxonomy" id="7227"/>
    <lineage>
        <taxon>Eukaryota</taxon>
        <taxon>Metazoa</taxon>
        <taxon>Ecdysozoa</taxon>
        <taxon>Arthropoda</taxon>
        <taxon>Hexapoda</taxon>
        <taxon>Insecta</taxon>
        <taxon>Pterygota</taxon>
        <taxon>Neoptera</taxon>
        <taxon>Endopterygota</taxon>
        <taxon>Diptera</taxon>
        <taxon>Brachycera</taxon>
        <taxon>Muscomorpha</taxon>
        <taxon>Ephydroidea</taxon>
        <taxon>Drosophilidae</taxon>
        <taxon>Drosophila</taxon>
        <taxon>Sophophora</taxon>
    </lineage>
</organism>
<dbReference type="PANTHER" id="PTHR11240">
    <property type="entry name" value="RIBONUCLEASE T2"/>
    <property type="match status" value="1"/>
</dbReference>
<dbReference type="GO" id="GO:0006401">
    <property type="term" value="P:RNA catabolic process"/>
    <property type="evidence" value="ECO:0000250"/>
    <property type="project" value="FlyBase"/>
</dbReference>
<evidence type="ECO:0000256" key="4">
    <source>
        <dbReference type="ARBA" id="ARBA00007469"/>
    </source>
</evidence>
<comment type="subcellular location">
    <subcellularLocation>
        <location evidence="1">Endoplasmic reticulum lumen</location>
    </subcellularLocation>
    <subcellularLocation>
        <location evidence="2">Lysosome</location>
    </subcellularLocation>
    <subcellularLocation>
        <location evidence="3">Secreted</location>
    </subcellularLocation>
</comment>
<dbReference type="GO" id="GO:0005788">
    <property type="term" value="C:endoplasmic reticulum lumen"/>
    <property type="evidence" value="ECO:0007669"/>
    <property type="project" value="UniProtKB-SubCell"/>
</dbReference>
<dbReference type="CDD" id="cd01061">
    <property type="entry name" value="RNase_T2_euk"/>
    <property type="match status" value="1"/>
</dbReference>
<dbReference type="GO" id="GO:0016787">
    <property type="term" value="F:hydrolase activity"/>
    <property type="evidence" value="ECO:0007669"/>
    <property type="project" value="UniProtKB-KW"/>
</dbReference>
<evidence type="ECO:0000256" key="8">
    <source>
        <dbReference type="ARBA" id="ARBA00022801"/>
    </source>
</evidence>
<keyword evidence="8" id="KW-0378">Hydrolase</keyword>
<dbReference type="EMBL" id="BT015993">
    <property type="protein sequence ID" value="AAV36878.1"/>
    <property type="molecule type" value="mRNA"/>
</dbReference>
<dbReference type="FunFam" id="3.90.730.10:FF:000001">
    <property type="entry name" value="Ribonuclease T2"/>
    <property type="match status" value="1"/>
</dbReference>
<dbReference type="ExpressionAtlas" id="Q5U199">
    <property type="expression patterns" value="baseline and differential"/>
</dbReference>
<evidence type="ECO:0000256" key="17">
    <source>
        <dbReference type="RuleBase" id="RU004328"/>
    </source>
</evidence>
<keyword evidence="6" id="KW-0540">Nuclease</keyword>
<dbReference type="InterPro" id="IPR036430">
    <property type="entry name" value="RNase_T2-like_sf"/>
</dbReference>
<evidence type="ECO:0000313" key="20">
    <source>
        <dbReference type="FlyBase" id="FBgn0010406"/>
    </source>
</evidence>
<dbReference type="PANTHER" id="PTHR11240:SF22">
    <property type="entry name" value="RIBONUCLEASE T2"/>
    <property type="match status" value="1"/>
</dbReference>
<dbReference type="AlphaFoldDB" id="Q5U199"/>
<dbReference type="GO" id="GO:0033897">
    <property type="term" value="F:ribonuclease T2 activity"/>
    <property type="evidence" value="ECO:0007669"/>
    <property type="project" value="InterPro"/>
</dbReference>
<keyword evidence="7" id="KW-0255">Endonuclease</keyword>
<evidence type="ECO:0000256" key="3">
    <source>
        <dbReference type="ARBA" id="ARBA00004613"/>
    </source>
</evidence>
<evidence type="ECO:0000256" key="6">
    <source>
        <dbReference type="ARBA" id="ARBA00022722"/>
    </source>
</evidence>
<dbReference type="OrthoDB" id="435754at2759"/>
<feature type="active site" evidence="16">
    <location>
        <position position="192"/>
    </location>
</feature>
<evidence type="ECO:0000256" key="1">
    <source>
        <dbReference type="ARBA" id="ARBA00004319"/>
    </source>
</evidence>
<evidence type="ECO:0000256" key="16">
    <source>
        <dbReference type="PIRSR" id="PIRSR633697-1"/>
    </source>
</evidence>
<keyword evidence="13" id="KW-0456">Lyase</keyword>
<dbReference type="Bgee" id="FBgn0010406">
    <property type="expression patterns" value="Expressed in spermathecum and 193 other cell types or tissues"/>
</dbReference>
<accession>Q5U199</accession>
<protein>
    <submittedName>
        <fullName evidence="19">RE50319p</fullName>
    </submittedName>
</protein>
<keyword evidence="11" id="KW-0325">Glycoprotein</keyword>
<evidence type="ECO:0000256" key="18">
    <source>
        <dbReference type="SAM" id="MobiDB-lite"/>
    </source>
</evidence>
<dbReference type="PhylomeDB" id="Q5U199"/>
<evidence type="ECO:0000256" key="11">
    <source>
        <dbReference type="ARBA" id="ARBA00023180"/>
    </source>
</evidence>
<evidence type="ECO:0000313" key="19">
    <source>
        <dbReference type="EMBL" id="AAV36878.1"/>
    </source>
</evidence>